<proteinExistence type="inferred from homology"/>
<dbReference type="InterPro" id="IPR003838">
    <property type="entry name" value="ABC3_permease_C"/>
</dbReference>
<dbReference type="GO" id="GO:0098797">
    <property type="term" value="C:plasma membrane protein complex"/>
    <property type="evidence" value="ECO:0007669"/>
    <property type="project" value="TreeGrafter"/>
</dbReference>
<dbReference type="InterPro" id="IPR051447">
    <property type="entry name" value="Lipoprotein-release_system"/>
</dbReference>
<dbReference type="AlphaFoldDB" id="A0A1G1Z7B5"/>
<evidence type="ECO:0000256" key="2">
    <source>
        <dbReference type="ARBA" id="ARBA00005236"/>
    </source>
</evidence>
<comment type="subcellular location">
    <subcellularLocation>
        <location evidence="1">Cell membrane</location>
        <topology evidence="1">Multi-pass membrane protein</topology>
    </subcellularLocation>
</comment>
<evidence type="ECO:0000256" key="6">
    <source>
        <dbReference type="ARBA" id="ARBA00023136"/>
    </source>
</evidence>
<feature type="domain" description="ABC3 transporter permease C-terminal" evidence="8">
    <location>
        <begin position="290"/>
        <end position="409"/>
    </location>
</feature>
<reference evidence="9 10" key="1">
    <citation type="journal article" date="2016" name="Nat. Commun.">
        <title>Thousands of microbial genomes shed light on interconnected biogeochemical processes in an aquifer system.</title>
        <authorList>
            <person name="Anantharaman K."/>
            <person name="Brown C.T."/>
            <person name="Hug L.A."/>
            <person name="Sharon I."/>
            <person name="Castelle C.J."/>
            <person name="Probst A.J."/>
            <person name="Thomas B.C."/>
            <person name="Singh A."/>
            <person name="Wilkins M.J."/>
            <person name="Karaoz U."/>
            <person name="Brodie E.L."/>
            <person name="Williams K.H."/>
            <person name="Hubbard S.S."/>
            <person name="Banfield J.F."/>
        </authorList>
    </citation>
    <scope>NUCLEOTIDE SEQUENCE [LARGE SCALE GENOMIC DNA]</scope>
</reference>
<keyword evidence="5 7" id="KW-1133">Transmembrane helix</keyword>
<dbReference type="GO" id="GO:0044874">
    <property type="term" value="P:lipoprotein localization to outer membrane"/>
    <property type="evidence" value="ECO:0007669"/>
    <property type="project" value="TreeGrafter"/>
</dbReference>
<evidence type="ECO:0000259" key="8">
    <source>
        <dbReference type="Pfam" id="PF02687"/>
    </source>
</evidence>
<feature type="transmembrane region" description="Helical" evidence="7">
    <location>
        <begin position="20"/>
        <end position="48"/>
    </location>
</feature>
<evidence type="ECO:0000256" key="4">
    <source>
        <dbReference type="ARBA" id="ARBA00022692"/>
    </source>
</evidence>
<feature type="transmembrane region" description="Helical" evidence="7">
    <location>
        <begin position="340"/>
        <end position="363"/>
    </location>
</feature>
<sequence length="417" mass="45474">MNQLRVGFFLAIRQLRRASIWATALIVLIMVLTFLNLVSVSGILVGVVEGINRGYIAEYTGDVFVSNYTDKEFIEHSQSLIKTIESLPEVKSYSARYKESGTMEASFKEKISQTDVPNLVGTTFVGIDPANEGQTTRLPSLLLAGEFLEPGDTDSIVVGADLLEKYSRFVGAGGDFLFFLKNADLGSEVRININGVERNVTIKGIIQSKVDQVTMRVYINDTELRKIIGRNDLNVDEIAIRLNDPNDADRVKSILAATGASEFGFIQTAKESQPQFVQDITNTFNLLGSVIGSIGLVVASITIFIVIFINAISRRKYIGILKGIGIDGSAIEISYIFQSLVYAAAGTLVGLILVYAVLVPYFGKNPISLPFSDGVFVAPIGQTILRVLLLFVTTLIAGYVPAKIIIRKNTLDSILGR</sequence>
<evidence type="ECO:0000256" key="7">
    <source>
        <dbReference type="SAM" id="Phobius"/>
    </source>
</evidence>
<evidence type="ECO:0000256" key="5">
    <source>
        <dbReference type="ARBA" id="ARBA00022989"/>
    </source>
</evidence>
<accession>A0A1G1Z7B5</accession>
<protein>
    <recommendedName>
        <fullName evidence="8">ABC3 transporter permease C-terminal domain-containing protein</fullName>
    </recommendedName>
</protein>
<keyword evidence="6 7" id="KW-0472">Membrane</keyword>
<dbReference type="PANTHER" id="PTHR30489:SF0">
    <property type="entry name" value="LIPOPROTEIN-RELEASING SYSTEM TRANSMEMBRANE PROTEIN LOLE"/>
    <property type="match status" value="1"/>
</dbReference>
<keyword evidence="4 7" id="KW-0812">Transmembrane</keyword>
<feature type="transmembrane region" description="Helical" evidence="7">
    <location>
        <begin position="286"/>
        <end position="312"/>
    </location>
</feature>
<name>A0A1G1Z7B5_9BACT</name>
<keyword evidence="3" id="KW-1003">Cell membrane</keyword>
<dbReference type="STRING" id="1797692.A3I33_02780"/>
<comment type="caution">
    <text evidence="9">The sequence shown here is derived from an EMBL/GenBank/DDBJ whole genome shotgun (WGS) entry which is preliminary data.</text>
</comment>
<dbReference type="Pfam" id="PF02687">
    <property type="entry name" value="FtsX"/>
    <property type="match status" value="1"/>
</dbReference>
<dbReference type="PANTHER" id="PTHR30489">
    <property type="entry name" value="LIPOPROTEIN-RELEASING SYSTEM TRANSMEMBRANE PROTEIN LOLE"/>
    <property type="match status" value="1"/>
</dbReference>
<gene>
    <name evidence="9" type="ORF">A3I33_02780</name>
</gene>
<dbReference type="EMBL" id="MHJA01000030">
    <property type="protein sequence ID" value="OGY60523.1"/>
    <property type="molecule type" value="Genomic_DNA"/>
</dbReference>
<evidence type="ECO:0000256" key="1">
    <source>
        <dbReference type="ARBA" id="ARBA00004651"/>
    </source>
</evidence>
<dbReference type="Proteomes" id="UP000176544">
    <property type="component" value="Unassembled WGS sequence"/>
</dbReference>
<evidence type="ECO:0000313" key="9">
    <source>
        <dbReference type="EMBL" id="OGY60523.1"/>
    </source>
</evidence>
<organism evidence="9 10">
    <name type="scientific">Candidatus Colwellbacteria bacterium RIFCSPLOWO2_02_FULL_45_11</name>
    <dbReference type="NCBI Taxonomy" id="1797692"/>
    <lineage>
        <taxon>Bacteria</taxon>
        <taxon>Candidatus Colwelliibacteriota</taxon>
    </lineage>
</organism>
<comment type="similarity">
    <text evidence="2">Belongs to the ABC-4 integral membrane protein family. LolC/E subfamily.</text>
</comment>
<evidence type="ECO:0000256" key="3">
    <source>
        <dbReference type="ARBA" id="ARBA00022475"/>
    </source>
</evidence>
<feature type="transmembrane region" description="Helical" evidence="7">
    <location>
        <begin position="383"/>
        <end position="402"/>
    </location>
</feature>
<evidence type="ECO:0000313" key="10">
    <source>
        <dbReference type="Proteomes" id="UP000176544"/>
    </source>
</evidence>